<evidence type="ECO:0008006" key="3">
    <source>
        <dbReference type="Google" id="ProtNLM"/>
    </source>
</evidence>
<comment type="caution">
    <text evidence="1">The sequence shown here is derived from an EMBL/GenBank/DDBJ whole genome shotgun (WGS) entry which is preliminary data.</text>
</comment>
<dbReference type="AlphaFoldDB" id="A0A401JF55"/>
<proteinExistence type="predicted"/>
<keyword evidence="2" id="KW-1185">Reference proteome</keyword>
<evidence type="ECO:0000313" key="2">
    <source>
        <dbReference type="Proteomes" id="UP000286806"/>
    </source>
</evidence>
<sequence length="63" mass="7315">MDIFDRAQEVEEKERAACLDWARNRPSMLPSGHCYNCDEDLAAGKLFCDADCRDDYQKRTGRK</sequence>
<accession>A0A401JF55</accession>
<protein>
    <recommendedName>
        <fullName evidence="3">DUF2116 family Zn-ribbon domain-containing protein</fullName>
    </recommendedName>
</protein>
<reference evidence="1 2" key="1">
    <citation type="journal article" date="2019" name="Front. Microbiol.">
        <title>Genomes of Neutrophilic Sulfur-Oxidizing Chemolithoautotrophs Representing 9 Proteobacterial Species From 8 Genera.</title>
        <authorList>
            <person name="Watanabe T."/>
            <person name="Kojima H."/>
            <person name="Umezawa K."/>
            <person name="Hori C."/>
            <person name="Takasuka T.E."/>
            <person name="Kato Y."/>
            <person name="Fukui M."/>
        </authorList>
    </citation>
    <scope>NUCLEOTIDE SEQUENCE [LARGE SCALE GENOMIC DNA]</scope>
    <source>
        <strain evidence="1 2">TTN</strain>
    </source>
</reference>
<gene>
    <name evidence="1" type="ORF">SFMTTN_2075</name>
</gene>
<organism evidence="1 2">
    <name type="scientific">Sulfuriferula multivorans</name>
    <dbReference type="NCBI Taxonomy" id="1559896"/>
    <lineage>
        <taxon>Bacteria</taxon>
        <taxon>Pseudomonadati</taxon>
        <taxon>Pseudomonadota</taxon>
        <taxon>Betaproteobacteria</taxon>
        <taxon>Nitrosomonadales</taxon>
        <taxon>Sulfuricellaceae</taxon>
        <taxon>Sulfuriferula</taxon>
    </lineage>
</organism>
<dbReference type="Proteomes" id="UP000286806">
    <property type="component" value="Unassembled WGS sequence"/>
</dbReference>
<name>A0A401JF55_9PROT</name>
<evidence type="ECO:0000313" key="1">
    <source>
        <dbReference type="EMBL" id="GBL46262.1"/>
    </source>
</evidence>
<dbReference type="RefSeq" id="WP_223247778.1">
    <property type="nucleotide sequence ID" value="NZ_BGOW01000017.1"/>
</dbReference>
<dbReference type="EMBL" id="BGOW01000017">
    <property type="protein sequence ID" value="GBL46262.1"/>
    <property type="molecule type" value="Genomic_DNA"/>
</dbReference>